<dbReference type="STRING" id="1858805.M5FQX1"/>
<comment type="similarity">
    <text evidence="1">Belongs to the TfdA dioxygenase family.</text>
</comment>
<dbReference type="PANTHER" id="PTHR30468">
    <property type="entry name" value="ALPHA-KETOGLUTARATE-DEPENDENT SULFONATE DIOXYGENASE"/>
    <property type="match status" value="1"/>
</dbReference>
<gene>
    <name evidence="7" type="ORF">DACRYDRAFT_24897</name>
</gene>
<dbReference type="RefSeq" id="XP_040624896.1">
    <property type="nucleotide sequence ID" value="XM_040773906.1"/>
</dbReference>
<dbReference type="Pfam" id="PF02668">
    <property type="entry name" value="TauD"/>
    <property type="match status" value="1"/>
</dbReference>
<evidence type="ECO:0000256" key="5">
    <source>
        <dbReference type="ARBA" id="ARBA00023004"/>
    </source>
</evidence>
<dbReference type="GO" id="GO:0046872">
    <property type="term" value="F:metal ion binding"/>
    <property type="evidence" value="ECO:0007669"/>
    <property type="project" value="UniProtKB-KW"/>
</dbReference>
<keyword evidence="8" id="KW-1185">Reference proteome</keyword>
<dbReference type="Proteomes" id="UP000030653">
    <property type="component" value="Unassembled WGS sequence"/>
</dbReference>
<keyword evidence="2" id="KW-0479">Metal-binding</keyword>
<dbReference type="InterPro" id="IPR003819">
    <property type="entry name" value="TauD/TfdA-like"/>
</dbReference>
<keyword evidence="5" id="KW-0408">Iron</keyword>
<dbReference type="FunFam" id="3.60.130.10:FF:000003">
    <property type="entry name" value="Alpha-ketoglutarate-dependent taurine dioxygenase"/>
    <property type="match status" value="1"/>
</dbReference>
<dbReference type="InterPro" id="IPR042098">
    <property type="entry name" value="TauD-like_sf"/>
</dbReference>
<dbReference type="GO" id="GO:0005737">
    <property type="term" value="C:cytoplasm"/>
    <property type="evidence" value="ECO:0007669"/>
    <property type="project" value="TreeGrafter"/>
</dbReference>
<protein>
    <submittedName>
        <fullName evidence="7">TauD-domain-containing protein</fullName>
    </submittedName>
</protein>
<dbReference type="EMBL" id="JH795875">
    <property type="protein sequence ID" value="EJT97998.1"/>
    <property type="molecule type" value="Genomic_DNA"/>
</dbReference>
<dbReference type="OrthoDB" id="10257314at2759"/>
<dbReference type="SUPFAM" id="SSF51197">
    <property type="entry name" value="Clavaminate synthase-like"/>
    <property type="match status" value="1"/>
</dbReference>
<dbReference type="AlphaFoldDB" id="M5FQX1"/>
<feature type="domain" description="TauD/TfdA-like" evidence="6">
    <location>
        <begin position="107"/>
        <end position="380"/>
    </location>
</feature>
<dbReference type="GO" id="GO:0016706">
    <property type="term" value="F:2-oxoglutarate-dependent dioxygenase activity"/>
    <property type="evidence" value="ECO:0007669"/>
    <property type="project" value="TreeGrafter"/>
</dbReference>
<keyword evidence="4" id="KW-0560">Oxidoreductase</keyword>
<dbReference type="OMA" id="IYRHQWQ"/>
<organism evidence="7 8">
    <name type="scientific">Dacryopinax primogenitus (strain DJM 731)</name>
    <name type="common">Brown rot fungus</name>
    <dbReference type="NCBI Taxonomy" id="1858805"/>
    <lineage>
        <taxon>Eukaryota</taxon>
        <taxon>Fungi</taxon>
        <taxon>Dikarya</taxon>
        <taxon>Basidiomycota</taxon>
        <taxon>Agaricomycotina</taxon>
        <taxon>Dacrymycetes</taxon>
        <taxon>Dacrymycetales</taxon>
        <taxon>Dacrymycetaceae</taxon>
        <taxon>Dacryopinax</taxon>
    </lineage>
</organism>
<evidence type="ECO:0000313" key="7">
    <source>
        <dbReference type="EMBL" id="EJT97998.1"/>
    </source>
</evidence>
<evidence type="ECO:0000256" key="2">
    <source>
        <dbReference type="ARBA" id="ARBA00022723"/>
    </source>
</evidence>
<evidence type="ECO:0000256" key="3">
    <source>
        <dbReference type="ARBA" id="ARBA00022964"/>
    </source>
</evidence>
<dbReference type="HOGENOM" id="CLU_036005_0_0_1"/>
<proteinExistence type="inferred from homology"/>
<evidence type="ECO:0000256" key="4">
    <source>
        <dbReference type="ARBA" id="ARBA00023002"/>
    </source>
</evidence>
<evidence type="ECO:0000259" key="6">
    <source>
        <dbReference type="Pfam" id="PF02668"/>
    </source>
</evidence>
<dbReference type="Gene3D" id="3.60.130.10">
    <property type="entry name" value="Clavaminate synthase-like"/>
    <property type="match status" value="1"/>
</dbReference>
<reference evidence="7 8" key="1">
    <citation type="journal article" date="2012" name="Science">
        <title>The Paleozoic origin of enzymatic lignin decomposition reconstructed from 31 fungal genomes.</title>
        <authorList>
            <person name="Floudas D."/>
            <person name="Binder M."/>
            <person name="Riley R."/>
            <person name="Barry K."/>
            <person name="Blanchette R.A."/>
            <person name="Henrissat B."/>
            <person name="Martinez A.T."/>
            <person name="Otillar R."/>
            <person name="Spatafora J.W."/>
            <person name="Yadav J.S."/>
            <person name="Aerts A."/>
            <person name="Benoit I."/>
            <person name="Boyd A."/>
            <person name="Carlson A."/>
            <person name="Copeland A."/>
            <person name="Coutinho P.M."/>
            <person name="de Vries R.P."/>
            <person name="Ferreira P."/>
            <person name="Findley K."/>
            <person name="Foster B."/>
            <person name="Gaskell J."/>
            <person name="Glotzer D."/>
            <person name="Gorecki P."/>
            <person name="Heitman J."/>
            <person name="Hesse C."/>
            <person name="Hori C."/>
            <person name="Igarashi K."/>
            <person name="Jurgens J.A."/>
            <person name="Kallen N."/>
            <person name="Kersten P."/>
            <person name="Kohler A."/>
            <person name="Kuees U."/>
            <person name="Kumar T.K.A."/>
            <person name="Kuo A."/>
            <person name="LaButti K."/>
            <person name="Larrondo L.F."/>
            <person name="Lindquist E."/>
            <person name="Ling A."/>
            <person name="Lombard V."/>
            <person name="Lucas S."/>
            <person name="Lundell T."/>
            <person name="Martin R."/>
            <person name="McLaughlin D.J."/>
            <person name="Morgenstern I."/>
            <person name="Morin E."/>
            <person name="Murat C."/>
            <person name="Nagy L.G."/>
            <person name="Nolan M."/>
            <person name="Ohm R.A."/>
            <person name="Patyshakuliyeva A."/>
            <person name="Rokas A."/>
            <person name="Ruiz-Duenas F.J."/>
            <person name="Sabat G."/>
            <person name="Salamov A."/>
            <person name="Samejima M."/>
            <person name="Schmutz J."/>
            <person name="Slot J.C."/>
            <person name="St John F."/>
            <person name="Stenlid J."/>
            <person name="Sun H."/>
            <person name="Sun S."/>
            <person name="Syed K."/>
            <person name="Tsang A."/>
            <person name="Wiebenga A."/>
            <person name="Young D."/>
            <person name="Pisabarro A."/>
            <person name="Eastwood D.C."/>
            <person name="Martin F."/>
            <person name="Cullen D."/>
            <person name="Grigoriev I.V."/>
            <person name="Hibbett D.S."/>
        </authorList>
    </citation>
    <scope>NUCLEOTIDE SEQUENCE [LARGE SCALE GENOMIC DNA]</scope>
    <source>
        <strain evidence="7 8">DJM-731 SS1</strain>
    </source>
</reference>
<dbReference type="InterPro" id="IPR051323">
    <property type="entry name" value="AtsK-like"/>
</dbReference>
<sequence>MAPPVATETYTAPTQYTTLKLRGTPSEVPAAVLAAKVAPEPVPAAKPKSSQPELAEYTYARYLPAFNANEHYPPLEPFTHSDPGLRALAVSPNPEDPLPFLQSAESVTELTPELGTEVRGVDLSKLTSDGRDQLALLAARRGVLVFRDQGNFINAGGDAWLEWGKHFGRLHIHPTSGHPDGIPQIHLVYRDGQATFNYERSDRISSLVWHSDVSYELQPPGLTTLFLLSSPDTGGDTLYGSQVAALRHLSPPFVSFLRTLKAVHSGVEQANFSRSGKRGGVVRREPVEHVHPVVRRHPVTGEEALYVNSQFTTRIVGLKKEESDNLLNFLFDHVSKGGDFQARAKWARNTVVLWDNRICVHTPVVDFGPSGQRRHGCRITPQAERPAPAWDGLELSDNSLI</sequence>
<evidence type="ECO:0000313" key="8">
    <source>
        <dbReference type="Proteomes" id="UP000030653"/>
    </source>
</evidence>
<dbReference type="GeneID" id="63688968"/>
<evidence type="ECO:0000256" key="1">
    <source>
        <dbReference type="ARBA" id="ARBA00005896"/>
    </source>
</evidence>
<dbReference type="PANTHER" id="PTHR30468:SF1">
    <property type="entry name" value="ALPHA-KETOGLUTARATE-DEPENDENT SULFONATE DIOXYGENASE"/>
    <property type="match status" value="1"/>
</dbReference>
<keyword evidence="3" id="KW-0223">Dioxygenase</keyword>
<name>M5FQX1_DACPD</name>
<accession>M5FQX1</accession>